<feature type="transmembrane region" description="Helical" evidence="1">
    <location>
        <begin position="70"/>
        <end position="89"/>
    </location>
</feature>
<accession>A0A2T0H0C2</accession>
<dbReference type="STRING" id="1050202.GCA_000384035_00669"/>
<evidence type="ECO:0000313" key="2">
    <source>
        <dbReference type="EMBL" id="PRW64811.1"/>
    </source>
</evidence>
<evidence type="ECO:0000313" key="3">
    <source>
        <dbReference type="Proteomes" id="UP000239352"/>
    </source>
</evidence>
<name>A0A2T0H0C2_ACTMO</name>
<reference evidence="2 3" key="1">
    <citation type="submission" date="2018-03" db="EMBL/GenBank/DDBJ databases">
        <title>Actinopolyspora mortivallis from Sahara, screening for active biomolecules.</title>
        <authorList>
            <person name="Selama O."/>
            <person name="Wellington E.M.H."/>
            <person name="Hacene H."/>
        </authorList>
    </citation>
    <scope>NUCLEOTIDE SEQUENCE [LARGE SCALE GENOMIC DNA]</scope>
    <source>
        <strain evidence="2 3">M5A</strain>
    </source>
</reference>
<keyword evidence="1" id="KW-0472">Membrane</keyword>
<keyword evidence="1" id="KW-1133">Transmembrane helix</keyword>
<evidence type="ECO:0000256" key="1">
    <source>
        <dbReference type="SAM" id="Phobius"/>
    </source>
</evidence>
<protein>
    <submittedName>
        <fullName evidence="2">Uncharacterized protein</fullName>
    </submittedName>
</protein>
<feature type="transmembrane region" description="Helical" evidence="1">
    <location>
        <begin position="40"/>
        <end position="58"/>
    </location>
</feature>
<dbReference type="Proteomes" id="UP000239352">
    <property type="component" value="Unassembled WGS sequence"/>
</dbReference>
<proteinExistence type="predicted"/>
<sequence length="90" mass="9389">MGRALRGLSGGLTAGLLVLTVVLCGVQLWGLGRGNIGPGWTTLAGHALGSAVALFTQLRADRSHRRAPVVGYSLGALGVVLVVLVQWWWS</sequence>
<dbReference type="EMBL" id="PVSR01000002">
    <property type="protein sequence ID" value="PRW64811.1"/>
    <property type="molecule type" value="Genomic_DNA"/>
</dbReference>
<dbReference type="InParanoid" id="A0A2T0H0C2"/>
<keyword evidence="3" id="KW-1185">Reference proteome</keyword>
<organism evidence="2 3">
    <name type="scientific">Actinopolyspora mortivallis</name>
    <dbReference type="NCBI Taxonomy" id="33906"/>
    <lineage>
        <taxon>Bacteria</taxon>
        <taxon>Bacillati</taxon>
        <taxon>Actinomycetota</taxon>
        <taxon>Actinomycetes</taxon>
        <taxon>Actinopolysporales</taxon>
        <taxon>Actinopolysporaceae</taxon>
        <taxon>Actinopolyspora</taxon>
    </lineage>
</organism>
<gene>
    <name evidence="2" type="ORF">CEP50_03055</name>
</gene>
<dbReference type="AlphaFoldDB" id="A0A2T0H0C2"/>
<keyword evidence="1" id="KW-0812">Transmembrane</keyword>
<comment type="caution">
    <text evidence="2">The sequence shown here is derived from an EMBL/GenBank/DDBJ whole genome shotgun (WGS) entry which is preliminary data.</text>
</comment>